<reference evidence="2 3" key="1">
    <citation type="submission" date="2023-07" db="EMBL/GenBank/DDBJ databases">
        <title>Genomic Encyclopedia of Type Strains, Phase IV (KMG-IV): sequencing the most valuable type-strain genomes for metagenomic binning, comparative biology and taxonomic classification.</title>
        <authorList>
            <person name="Goeker M."/>
        </authorList>
    </citation>
    <scope>NUCLEOTIDE SEQUENCE [LARGE SCALE GENOMIC DNA]</scope>
    <source>
        <strain evidence="2 3">DSM 9768</strain>
    </source>
</reference>
<dbReference type="EMBL" id="JAUSUG010000018">
    <property type="protein sequence ID" value="MDQ0256662.1"/>
    <property type="molecule type" value="Genomic_DNA"/>
</dbReference>
<proteinExistence type="predicted"/>
<dbReference type="InterPro" id="IPR053525">
    <property type="entry name" value="Sortase_D"/>
</dbReference>
<dbReference type="Gene3D" id="2.40.260.10">
    <property type="entry name" value="Sortase"/>
    <property type="match status" value="1"/>
</dbReference>
<dbReference type="GO" id="GO:0016787">
    <property type="term" value="F:hydrolase activity"/>
    <property type="evidence" value="ECO:0007669"/>
    <property type="project" value="UniProtKB-KW"/>
</dbReference>
<dbReference type="InterPro" id="IPR001261">
    <property type="entry name" value="ArgE/DapE_CS"/>
</dbReference>
<evidence type="ECO:0000256" key="1">
    <source>
        <dbReference type="ARBA" id="ARBA00022801"/>
    </source>
</evidence>
<evidence type="ECO:0000313" key="2">
    <source>
        <dbReference type="EMBL" id="MDQ0256662.1"/>
    </source>
</evidence>
<protein>
    <submittedName>
        <fullName evidence="2">Sortase A</fullName>
        <ecNumber evidence="2">3.4.22.70</ecNumber>
    </submittedName>
</protein>
<dbReference type="PROSITE" id="PS00758">
    <property type="entry name" value="ARGE_DAPE_CPG2_1"/>
    <property type="match status" value="1"/>
</dbReference>
<dbReference type="EC" id="3.4.22.70" evidence="2"/>
<organism evidence="2 3">
    <name type="scientific">Evansella vedderi</name>
    <dbReference type="NCBI Taxonomy" id="38282"/>
    <lineage>
        <taxon>Bacteria</taxon>
        <taxon>Bacillati</taxon>
        <taxon>Bacillota</taxon>
        <taxon>Bacilli</taxon>
        <taxon>Bacillales</taxon>
        <taxon>Bacillaceae</taxon>
        <taxon>Evansella</taxon>
    </lineage>
</organism>
<name>A0ABU0A0W8_9BACI</name>
<dbReference type="InterPro" id="IPR023365">
    <property type="entry name" value="Sortase_dom-sf"/>
</dbReference>
<dbReference type="Pfam" id="PF04203">
    <property type="entry name" value="Sortase"/>
    <property type="match status" value="1"/>
</dbReference>
<comment type="caution">
    <text evidence="2">The sequence shown here is derived from an EMBL/GenBank/DDBJ whole genome shotgun (WGS) entry which is preliminary data.</text>
</comment>
<dbReference type="InterPro" id="IPR041999">
    <property type="entry name" value="Sortase_D_1"/>
</dbReference>
<dbReference type="NCBIfam" id="NF033746">
    <property type="entry name" value="class_D_sortase"/>
    <property type="match status" value="1"/>
</dbReference>
<keyword evidence="3" id="KW-1185">Reference proteome</keyword>
<dbReference type="CDD" id="cd05828">
    <property type="entry name" value="Sortase_D_1"/>
    <property type="match status" value="1"/>
</dbReference>
<gene>
    <name evidence="2" type="ORF">J2S74_004084</name>
</gene>
<dbReference type="SUPFAM" id="SSF63817">
    <property type="entry name" value="Sortase"/>
    <property type="match status" value="1"/>
</dbReference>
<dbReference type="InterPro" id="IPR005754">
    <property type="entry name" value="Sortase"/>
</dbReference>
<evidence type="ECO:0000313" key="3">
    <source>
        <dbReference type="Proteomes" id="UP001230005"/>
    </source>
</evidence>
<dbReference type="RefSeq" id="WP_307329149.1">
    <property type="nucleotide sequence ID" value="NZ_JAUSUG010000018.1"/>
</dbReference>
<sequence>MGKWIGILFITAGLLVIGFAGYELYETNAQQNEALNVAKDVVGSGEKIIFEDEAGDYTELLADFDPGQGDVIGILSIPRLEAELPIVSGTDEDELARGVGHFTGTAFPTQGRQILLSGHRDTVFRNLGELEVGDIFEVRMGYGTFQYEIFETFIVDADDRTVIDYTIDEELLTVSTCYPFRFVGNAPERYILNARPVATETAVNH</sequence>
<dbReference type="NCBIfam" id="TIGR01076">
    <property type="entry name" value="sortase_fam"/>
    <property type="match status" value="1"/>
</dbReference>
<keyword evidence="1 2" id="KW-0378">Hydrolase</keyword>
<dbReference type="Proteomes" id="UP001230005">
    <property type="component" value="Unassembled WGS sequence"/>
</dbReference>
<accession>A0ABU0A0W8</accession>